<keyword evidence="5" id="KW-0175">Coiled coil</keyword>
<dbReference type="InterPro" id="IPR011990">
    <property type="entry name" value="TPR-like_helical_dom_sf"/>
</dbReference>
<feature type="coiled-coil region" evidence="5">
    <location>
        <begin position="560"/>
        <end position="608"/>
    </location>
</feature>
<evidence type="ECO:0000256" key="1">
    <source>
        <dbReference type="ARBA" id="ARBA00022737"/>
    </source>
</evidence>
<dbReference type="AlphaFoldDB" id="Q22BD7"/>
<name>Q22BD7_TETTS</name>
<dbReference type="InParanoid" id="Q22BD7"/>
<gene>
    <name evidence="6" type="ORF">TTHERM_01106200</name>
</gene>
<feature type="repeat" description="TPR" evidence="4">
    <location>
        <begin position="450"/>
        <end position="483"/>
    </location>
</feature>
<dbReference type="InterPro" id="IPR019734">
    <property type="entry name" value="TPR_rpt"/>
</dbReference>
<evidence type="ECO:0000313" key="7">
    <source>
        <dbReference type="Proteomes" id="UP000009168"/>
    </source>
</evidence>
<keyword evidence="7" id="KW-1185">Reference proteome</keyword>
<dbReference type="OrthoDB" id="329563at2759"/>
<accession>Q22BD7</accession>
<feature type="repeat" description="TPR" evidence="4">
    <location>
        <begin position="416"/>
        <end position="449"/>
    </location>
</feature>
<sequence>MTAAPQRDILKDLYAEQVNLRLIGKQKEALEILDKMISQQLGQQYDLVREKAHCLYEMGETREYLEQAIAQYKLAVDLYPAYKDLTQQQKIDLSNTYAGQARAYSQLGNQEEALILLRKAKEVSQDNKDRIAIEKALVYYKQQKLAEAQDLLLQVAQSPNQKIKQEAYYRLGFISENPKQQLDFYLKADQDDHVILFNIGNCYMRLYNFSAAIEKYTFALQIKRDPKYVYNLAKCFEINGQYEEAIETYMKALTPEWYSKVADIIHNLHNFAQDPALKEKHEAQKASDKNWLVETTPEKELKSLFSIGNCFLHMKLYEQAQNLYNEVLGASITISEKPLILFNKGICLYQNKKLEEAYKCYEQSLELNPSLKSNYFQMGNIKVDLKEYETAKKLFLASLKLDDNGRLIEREHIYNAKVKSNLGLCWQKLKNSEEAEKCLNEAYQLDPQNYQIFCNLGVLKIKQHNAEEAGRLFRQALEVQKETQLPDNQRSDNFIAIGSLNRISDMMKRFPRTLNEDSRKMVMSIVSSDQTDSKQEKNDRDVLERVLELIDVSRKAQKSVEEIKQNQEIIQKNVNKLEQEISKLQKHQQEMDKNYDDLKKLFQEFEKKEQQPKEVQESEYDKLKKEEINEIAEIYQDEFLTEYYYGMIQGFEEVYDIAKSTKLNGVFDIQLKKSTAVNLASQALKFLPFVGGFLSEKVKDFEQVFKERSLETKAAIMFDFFPQVLIYNVFSSYVSRKITLKMKPIKEEFLKSLHPEEQKKQGIVDKCKGLFKWISDKVSQVKQSILTFATSIPDYEQSEIRILAKSEVSQAFIYFFKFTMNEAKKKNQRNMVSTLIHPTKISTFFIFILEQTNKRGDFTQKDDSQEETKEEEGVENIQLTFQNSEAYKDIQAKLQALIPNNKN</sequence>
<dbReference type="Pfam" id="PF13181">
    <property type="entry name" value="TPR_8"/>
    <property type="match status" value="3"/>
</dbReference>
<dbReference type="PANTHER" id="PTHR12558:SF13">
    <property type="entry name" value="CELL DIVISION CYCLE PROTEIN 27 HOMOLOG"/>
    <property type="match status" value="1"/>
</dbReference>
<dbReference type="GeneID" id="7841183"/>
<dbReference type="EMBL" id="GG662519">
    <property type="protein sequence ID" value="EAR82618.2"/>
    <property type="molecule type" value="Genomic_DNA"/>
</dbReference>
<dbReference type="SMART" id="SM00028">
    <property type="entry name" value="TPR"/>
    <property type="match status" value="9"/>
</dbReference>
<dbReference type="Pfam" id="PF07719">
    <property type="entry name" value="TPR_2"/>
    <property type="match status" value="1"/>
</dbReference>
<dbReference type="PROSITE" id="PS50005">
    <property type="entry name" value="TPR"/>
    <property type="match status" value="6"/>
</dbReference>
<evidence type="ECO:0000313" key="6">
    <source>
        <dbReference type="EMBL" id="EAR82618.2"/>
    </source>
</evidence>
<comment type="similarity">
    <text evidence="3">Belongs to the APC3/CDC27 family.</text>
</comment>
<evidence type="ECO:0000256" key="3">
    <source>
        <dbReference type="ARBA" id="ARBA00038210"/>
    </source>
</evidence>
<organism evidence="6 7">
    <name type="scientific">Tetrahymena thermophila (strain SB210)</name>
    <dbReference type="NCBI Taxonomy" id="312017"/>
    <lineage>
        <taxon>Eukaryota</taxon>
        <taxon>Sar</taxon>
        <taxon>Alveolata</taxon>
        <taxon>Ciliophora</taxon>
        <taxon>Intramacronucleata</taxon>
        <taxon>Oligohymenophorea</taxon>
        <taxon>Hymenostomatida</taxon>
        <taxon>Tetrahymenina</taxon>
        <taxon>Tetrahymenidae</taxon>
        <taxon>Tetrahymena</taxon>
    </lineage>
</organism>
<dbReference type="RefSeq" id="XP_001030281.2">
    <property type="nucleotide sequence ID" value="XM_001030281.2"/>
</dbReference>
<keyword evidence="2 4" id="KW-0802">TPR repeat</keyword>
<dbReference type="InterPro" id="IPR013105">
    <property type="entry name" value="TPR_2"/>
</dbReference>
<feature type="repeat" description="TPR" evidence="4">
    <location>
        <begin position="94"/>
        <end position="127"/>
    </location>
</feature>
<feature type="repeat" description="TPR" evidence="4">
    <location>
        <begin position="372"/>
        <end position="405"/>
    </location>
</feature>
<dbReference type="HOGENOM" id="CLU_330532_0_0_1"/>
<feature type="repeat" description="TPR" evidence="4">
    <location>
        <begin position="193"/>
        <end position="226"/>
    </location>
</feature>
<evidence type="ECO:0000256" key="2">
    <source>
        <dbReference type="ARBA" id="ARBA00022803"/>
    </source>
</evidence>
<proteinExistence type="inferred from homology"/>
<evidence type="ECO:0000256" key="5">
    <source>
        <dbReference type="SAM" id="Coils"/>
    </source>
</evidence>
<keyword evidence="1" id="KW-0677">Repeat</keyword>
<protein>
    <submittedName>
        <fullName evidence="6">Tetratricopeptide repeat protein</fullName>
    </submittedName>
</protein>
<evidence type="ECO:0000256" key="4">
    <source>
        <dbReference type="PROSITE-ProRule" id="PRU00339"/>
    </source>
</evidence>
<dbReference type="Pfam" id="PF00515">
    <property type="entry name" value="TPR_1"/>
    <property type="match status" value="1"/>
</dbReference>
<reference evidence="7" key="1">
    <citation type="journal article" date="2006" name="PLoS Biol.">
        <title>Macronuclear genome sequence of the ciliate Tetrahymena thermophila, a model eukaryote.</title>
        <authorList>
            <person name="Eisen J.A."/>
            <person name="Coyne R.S."/>
            <person name="Wu M."/>
            <person name="Wu D."/>
            <person name="Thiagarajan M."/>
            <person name="Wortman J.R."/>
            <person name="Badger J.H."/>
            <person name="Ren Q."/>
            <person name="Amedeo P."/>
            <person name="Jones K.M."/>
            <person name="Tallon L.J."/>
            <person name="Delcher A.L."/>
            <person name="Salzberg S.L."/>
            <person name="Silva J.C."/>
            <person name="Haas B.J."/>
            <person name="Majoros W.H."/>
            <person name="Farzad M."/>
            <person name="Carlton J.M."/>
            <person name="Smith R.K. Jr."/>
            <person name="Garg J."/>
            <person name="Pearlman R.E."/>
            <person name="Karrer K.M."/>
            <person name="Sun L."/>
            <person name="Manning G."/>
            <person name="Elde N.C."/>
            <person name="Turkewitz A.P."/>
            <person name="Asai D.J."/>
            <person name="Wilkes D.E."/>
            <person name="Wang Y."/>
            <person name="Cai H."/>
            <person name="Collins K."/>
            <person name="Stewart B.A."/>
            <person name="Lee S.R."/>
            <person name="Wilamowska K."/>
            <person name="Weinberg Z."/>
            <person name="Ruzzo W.L."/>
            <person name="Wloga D."/>
            <person name="Gaertig J."/>
            <person name="Frankel J."/>
            <person name="Tsao C.-C."/>
            <person name="Gorovsky M.A."/>
            <person name="Keeling P.J."/>
            <person name="Waller R.F."/>
            <person name="Patron N.J."/>
            <person name="Cherry J.M."/>
            <person name="Stover N.A."/>
            <person name="Krieger C.J."/>
            <person name="del Toro C."/>
            <person name="Ryder H.F."/>
            <person name="Williamson S.C."/>
            <person name="Barbeau R.A."/>
            <person name="Hamilton E.P."/>
            <person name="Orias E."/>
        </authorList>
    </citation>
    <scope>NUCLEOTIDE SEQUENCE [LARGE SCALE GENOMIC DNA]</scope>
    <source>
        <strain evidence="7">SB210</strain>
    </source>
</reference>
<dbReference type="Gene3D" id="1.25.40.10">
    <property type="entry name" value="Tetratricopeptide repeat domain"/>
    <property type="match status" value="4"/>
</dbReference>
<dbReference type="Proteomes" id="UP000009168">
    <property type="component" value="Unassembled WGS sequence"/>
</dbReference>
<dbReference type="SUPFAM" id="SSF48452">
    <property type="entry name" value="TPR-like"/>
    <property type="match status" value="2"/>
</dbReference>
<dbReference type="KEGG" id="tet:TTHERM_01106200"/>
<feature type="repeat" description="TPR" evidence="4">
    <location>
        <begin position="338"/>
        <end position="371"/>
    </location>
</feature>
<dbReference type="PANTHER" id="PTHR12558">
    <property type="entry name" value="CELL DIVISION CYCLE 16,23,27"/>
    <property type="match status" value="1"/>
</dbReference>